<accession>A0A0D5NPG4</accession>
<dbReference type="EMBL" id="CP011058">
    <property type="protein sequence ID" value="AJY77184.1"/>
    <property type="molecule type" value="Genomic_DNA"/>
</dbReference>
<proteinExistence type="predicted"/>
<dbReference type="KEGG" id="pbj:VN24_24810"/>
<dbReference type="Proteomes" id="UP000032633">
    <property type="component" value="Chromosome"/>
</dbReference>
<evidence type="ECO:0008006" key="4">
    <source>
        <dbReference type="Google" id="ProtNLM"/>
    </source>
</evidence>
<keyword evidence="3" id="KW-1185">Reference proteome</keyword>
<organism evidence="2 3">
    <name type="scientific">Paenibacillus beijingensis</name>
    <dbReference type="NCBI Taxonomy" id="1126833"/>
    <lineage>
        <taxon>Bacteria</taxon>
        <taxon>Bacillati</taxon>
        <taxon>Bacillota</taxon>
        <taxon>Bacilli</taxon>
        <taxon>Bacillales</taxon>
        <taxon>Paenibacillaceae</taxon>
        <taxon>Paenibacillus</taxon>
    </lineage>
</organism>
<evidence type="ECO:0000256" key="1">
    <source>
        <dbReference type="SAM" id="Phobius"/>
    </source>
</evidence>
<dbReference type="AlphaFoldDB" id="A0A0D5NPG4"/>
<reference evidence="3" key="2">
    <citation type="submission" date="2015-03" db="EMBL/GenBank/DDBJ databases">
        <title>Genome sequence of Paenibacillus beijingensis strain DSM 24997T.</title>
        <authorList>
            <person name="Kwak Y."/>
            <person name="Shin J.-H."/>
        </authorList>
    </citation>
    <scope>NUCLEOTIDE SEQUENCE [LARGE SCALE GENOMIC DNA]</scope>
    <source>
        <strain evidence="3">DSM 24997</strain>
    </source>
</reference>
<protein>
    <recommendedName>
        <fullName evidence="4">DUF2768 domain-containing protein</fullName>
    </recommendedName>
</protein>
<keyword evidence="1" id="KW-1133">Transmembrane helix</keyword>
<dbReference type="PATRIC" id="fig|1126833.4.peg.5455"/>
<keyword evidence="1" id="KW-0812">Transmembrane</keyword>
<evidence type="ECO:0000313" key="3">
    <source>
        <dbReference type="Proteomes" id="UP000032633"/>
    </source>
</evidence>
<reference evidence="2 3" key="1">
    <citation type="journal article" date="2015" name="J. Biotechnol.">
        <title>Complete genome sequence of Paenibacillus beijingensis 7188(T) (=DSM 24997(T)), a novel rhizobacterium from jujube garden soil.</title>
        <authorList>
            <person name="Kwak Y."/>
            <person name="Shin J.H."/>
        </authorList>
    </citation>
    <scope>NUCLEOTIDE SEQUENCE [LARGE SCALE GENOMIC DNA]</scope>
    <source>
        <strain evidence="2 3">DSM 24997</strain>
    </source>
</reference>
<evidence type="ECO:0000313" key="2">
    <source>
        <dbReference type="EMBL" id="AJY77184.1"/>
    </source>
</evidence>
<dbReference type="STRING" id="1126833.VN24_24810"/>
<dbReference type="InterPro" id="IPR020076">
    <property type="entry name" value="DUF2768"/>
</dbReference>
<feature type="transmembrane region" description="Helical" evidence="1">
    <location>
        <begin position="6"/>
        <end position="27"/>
    </location>
</feature>
<gene>
    <name evidence="2" type="ORF">VN24_24810</name>
</gene>
<dbReference type="RefSeq" id="WP_045672609.1">
    <property type="nucleotide sequence ID" value="NZ_CP011058.1"/>
</dbReference>
<name>A0A0D5NPG4_9BACL</name>
<sequence>MDPMTVMWISLVGIGLMVVSAVLITFARLKTKGFLRIVLTIIALGFLMTGFLLGVFSIIV</sequence>
<dbReference type="HOGENOM" id="CLU_203191_3_0_9"/>
<keyword evidence="1" id="KW-0472">Membrane</keyword>
<dbReference type="OrthoDB" id="2476435at2"/>
<feature type="transmembrane region" description="Helical" evidence="1">
    <location>
        <begin position="34"/>
        <end position="59"/>
    </location>
</feature>
<dbReference type="Pfam" id="PF10966">
    <property type="entry name" value="DUF2768"/>
    <property type="match status" value="1"/>
</dbReference>